<keyword evidence="15" id="KW-1185">Reference proteome</keyword>
<evidence type="ECO:0000256" key="10">
    <source>
        <dbReference type="ARBA" id="ARBA00029362"/>
    </source>
</evidence>
<evidence type="ECO:0000313" key="15">
    <source>
        <dbReference type="Proteomes" id="UP001215280"/>
    </source>
</evidence>
<evidence type="ECO:0000256" key="6">
    <source>
        <dbReference type="ARBA" id="ARBA00022801"/>
    </source>
</evidence>
<comment type="caution">
    <text evidence="14">The sequence shown here is derived from an EMBL/GenBank/DDBJ whole genome shotgun (WGS) entry which is preliminary data.</text>
</comment>
<dbReference type="GO" id="GO:0019786">
    <property type="term" value="F:protein-phosphatidylethanolamide deconjugating activity"/>
    <property type="evidence" value="ECO:0007669"/>
    <property type="project" value="InterPro"/>
</dbReference>
<dbReference type="GO" id="GO:0000407">
    <property type="term" value="C:phagophore assembly site"/>
    <property type="evidence" value="ECO:0007669"/>
    <property type="project" value="UniProtKB-SubCell"/>
</dbReference>
<dbReference type="EC" id="3.4.22.-" evidence="11"/>
<accession>A0AAD7JML4</accession>
<evidence type="ECO:0000256" key="11">
    <source>
        <dbReference type="RuleBase" id="RU363115"/>
    </source>
</evidence>
<keyword evidence="3" id="KW-0813">Transport</keyword>
<evidence type="ECO:0000256" key="7">
    <source>
        <dbReference type="ARBA" id="ARBA00022807"/>
    </source>
</evidence>
<organism evidence="14 15">
    <name type="scientific">Mycena maculata</name>
    <dbReference type="NCBI Taxonomy" id="230809"/>
    <lineage>
        <taxon>Eukaryota</taxon>
        <taxon>Fungi</taxon>
        <taxon>Dikarya</taxon>
        <taxon>Basidiomycota</taxon>
        <taxon>Agaricomycotina</taxon>
        <taxon>Agaricomycetes</taxon>
        <taxon>Agaricomycetidae</taxon>
        <taxon>Agaricales</taxon>
        <taxon>Marasmiineae</taxon>
        <taxon>Mycenaceae</taxon>
        <taxon>Mycena</taxon>
    </lineage>
</organism>
<feature type="domain" description="Peptidase C54 catalytic" evidence="13">
    <location>
        <begin position="123"/>
        <end position="161"/>
    </location>
</feature>
<keyword evidence="6 11" id="KW-0378">Hydrolase</keyword>
<dbReference type="GO" id="GO:0004197">
    <property type="term" value="F:cysteine-type endopeptidase activity"/>
    <property type="evidence" value="ECO:0007669"/>
    <property type="project" value="TreeGrafter"/>
</dbReference>
<evidence type="ECO:0000256" key="4">
    <source>
        <dbReference type="ARBA" id="ARBA00022490"/>
    </source>
</evidence>
<dbReference type="GO" id="GO:0015031">
    <property type="term" value="P:protein transport"/>
    <property type="evidence" value="ECO:0007669"/>
    <property type="project" value="UniProtKB-KW"/>
</dbReference>
<keyword evidence="9" id="KW-0072">Autophagy</keyword>
<evidence type="ECO:0000313" key="14">
    <source>
        <dbReference type="EMBL" id="KAJ7768135.1"/>
    </source>
</evidence>
<feature type="region of interest" description="Disordered" evidence="12">
    <location>
        <begin position="525"/>
        <end position="545"/>
    </location>
</feature>
<dbReference type="InterPro" id="IPR046792">
    <property type="entry name" value="Peptidase_C54_cat"/>
</dbReference>
<dbReference type="InterPro" id="IPR038765">
    <property type="entry name" value="Papain-like_cys_pep_sf"/>
</dbReference>
<reference evidence="14" key="1">
    <citation type="submission" date="2023-03" db="EMBL/GenBank/DDBJ databases">
        <title>Massive genome expansion in bonnet fungi (Mycena s.s.) driven by repeated elements and novel gene families across ecological guilds.</title>
        <authorList>
            <consortium name="Lawrence Berkeley National Laboratory"/>
            <person name="Harder C.B."/>
            <person name="Miyauchi S."/>
            <person name="Viragh M."/>
            <person name="Kuo A."/>
            <person name="Thoen E."/>
            <person name="Andreopoulos B."/>
            <person name="Lu D."/>
            <person name="Skrede I."/>
            <person name="Drula E."/>
            <person name="Henrissat B."/>
            <person name="Morin E."/>
            <person name="Kohler A."/>
            <person name="Barry K."/>
            <person name="LaButti K."/>
            <person name="Morin E."/>
            <person name="Salamov A."/>
            <person name="Lipzen A."/>
            <person name="Mereny Z."/>
            <person name="Hegedus B."/>
            <person name="Baldrian P."/>
            <person name="Stursova M."/>
            <person name="Weitz H."/>
            <person name="Taylor A."/>
            <person name="Grigoriev I.V."/>
            <person name="Nagy L.G."/>
            <person name="Martin F."/>
            <person name="Kauserud H."/>
        </authorList>
    </citation>
    <scope>NUCLEOTIDE SEQUENCE</scope>
    <source>
        <strain evidence="14">CBHHK188m</strain>
    </source>
</reference>
<dbReference type="GO" id="GO:0000423">
    <property type="term" value="P:mitophagy"/>
    <property type="evidence" value="ECO:0007669"/>
    <property type="project" value="TreeGrafter"/>
</dbReference>
<keyword evidence="5 11" id="KW-0645">Protease</keyword>
<dbReference type="GO" id="GO:0035973">
    <property type="term" value="P:aggrephagy"/>
    <property type="evidence" value="ECO:0007669"/>
    <property type="project" value="TreeGrafter"/>
</dbReference>
<evidence type="ECO:0000256" key="8">
    <source>
        <dbReference type="ARBA" id="ARBA00022927"/>
    </source>
</evidence>
<feature type="domain" description="Peptidase C54 catalytic" evidence="13">
    <location>
        <begin position="293"/>
        <end position="418"/>
    </location>
</feature>
<evidence type="ECO:0000256" key="5">
    <source>
        <dbReference type="ARBA" id="ARBA00022670"/>
    </source>
</evidence>
<proteinExistence type="inferred from homology"/>
<dbReference type="GO" id="GO:0005634">
    <property type="term" value="C:nucleus"/>
    <property type="evidence" value="ECO:0007669"/>
    <property type="project" value="UniProtKB-SubCell"/>
</dbReference>
<evidence type="ECO:0000256" key="2">
    <source>
        <dbReference type="ARBA" id="ARBA00010958"/>
    </source>
</evidence>
<keyword evidence="7" id="KW-0788">Thiol protease</keyword>
<evidence type="ECO:0000256" key="9">
    <source>
        <dbReference type="ARBA" id="ARBA00023006"/>
    </source>
</evidence>
<feature type="region of interest" description="Disordered" evidence="12">
    <location>
        <begin position="1"/>
        <end position="22"/>
    </location>
</feature>
<keyword evidence="11" id="KW-0539">Nucleus</keyword>
<comment type="similarity">
    <text evidence="2 11">Belongs to the peptidase C54 family.</text>
</comment>
<dbReference type="Proteomes" id="UP001215280">
    <property type="component" value="Unassembled WGS sequence"/>
</dbReference>
<dbReference type="GO" id="GO:0016485">
    <property type="term" value="P:protein processing"/>
    <property type="evidence" value="ECO:0007669"/>
    <property type="project" value="TreeGrafter"/>
</dbReference>
<dbReference type="GO" id="GO:0000045">
    <property type="term" value="P:autophagosome assembly"/>
    <property type="evidence" value="ECO:0007669"/>
    <property type="project" value="TreeGrafter"/>
</dbReference>
<dbReference type="PANTHER" id="PTHR22624:SF49">
    <property type="entry name" value="CYSTEINE PROTEASE"/>
    <property type="match status" value="1"/>
</dbReference>
<name>A0AAD7JML4_9AGAR</name>
<dbReference type="EMBL" id="JARJLG010000028">
    <property type="protein sequence ID" value="KAJ7768135.1"/>
    <property type="molecule type" value="Genomic_DNA"/>
</dbReference>
<dbReference type="SUPFAM" id="SSF54001">
    <property type="entry name" value="Cysteine proteinases"/>
    <property type="match status" value="2"/>
</dbReference>
<dbReference type="AlphaFoldDB" id="A0AAD7JML4"/>
<keyword evidence="8" id="KW-0653">Protein transport</keyword>
<gene>
    <name evidence="14" type="ORF">DFH07DRAFT_954710</name>
</gene>
<dbReference type="InterPro" id="IPR005078">
    <property type="entry name" value="Peptidase_C54"/>
</dbReference>
<dbReference type="GO" id="GO:0034727">
    <property type="term" value="P:piecemeal microautophagy of the nucleus"/>
    <property type="evidence" value="ECO:0007669"/>
    <property type="project" value="TreeGrafter"/>
</dbReference>
<comment type="function">
    <text evidence="11">Required for selective autophagic degradation of the nucleus (nucleophagy) as well as for mitophagy which contributes to regulate mitochondrial quantity and quality by eliminating the mitochondria to a basal level to fulfill cellular energy requirements and preventing excess ROS production.</text>
</comment>
<sequence>MISYDADAPSPTSTGRNGGGGLCTTNYNPRLCPRPGLPLVRWEAATRRYSMRWRRGTRVAVRLFVRVVHVALVIRVFFPFPSLGSGASYPSTAHTNTGAGGAKQRWRTLGGGGGGRAARGGGWFLDTPAAPFGVHRMALAGKATGKDVGMWFGPSAAAGAVRWVPLTLPVIPHPRPSSHRLSTYTHTRVTVPSHFSRPRFPAVAVVVELNAFDGDDCSSHSTYFYFALFHSTRVLMIPSSTHISASPPPYFSSLLSSPLSGLTTAVAAPSVSFSSAHLFENYRLTSSFPHRMLVDGFPSCGLGVSVAPDGTLYRTEVFAASHSPGARWSSQHSSASHSHAHRPHTKSWGDRPVLLLLGLRLGLDGVNLVYYETIKMLFTLPQSVGIAGGWSSSSYYFIGVQSDGLFYLNRHHSRPAIPLRPFIDPATTAPPATAQDDRRSLSPEAYARGGFMSPDFGLSFSQGQGAGQSPITEDELVIRPTSRRRGPLRTMTTIWGWRASRTPKRLRTPGLTTTTAMATPTSRVLRTPHTPCAAPRTSQPLTHARPPRLQLDHQDQQRRVQLGGGHGGGPRRPITPLPGARFDLSGGPAPAAANDNGNGTARPGEAYAELEGDDSFIDAGGEIWIEDEWVDPVGSPSPAAANAYPCARDCAAAAQEERVVNEQGEEHCLAAGARRRCPC</sequence>
<dbReference type="Pfam" id="PF03416">
    <property type="entry name" value="Peptidase_C54"/>
    <property type="match status" value="2"/>
</dbReference>
<protein>
    <recommendedName>
        <fullName evidence="11">Cysteine protease</fullName>
        <ecNumber evidence="11">3.4.22.-</ecNumber>
    </recommendedName>
</protein>
<comment type="catalytic activity">
    <reaction evidence="10">
        <text>[protein]-C-terminal L-amino acid-glycyl-phosphatidylethanolamide + H2O = [protein]-C-terminal L-amino acid-glycine + a 1,2-diacyl-sn-glycero-3-phosphoethanolamine</text>
        <dbReference type="Rhea" id="RHEA:67548"/>
        <dbReference type="Rhea" id="RHEA-COMP:17323"/>
        <dbReference type="Rhea" id="RHEA-COMP:17324"/>
        <dbReference type="ChEBI" id="CHEBI:15377"/>
        <dbReference type="ChEBI" id="CHEBI:64612"/>
        <dbReference type="ChEBI" id="CHEBI:172940"/>
        <dbReference type="ChEBI" id="CHEBI:172941"/>
    </reaction>
    <physiologicalReaction direction="left-to-right" evidence="10">
        <dbReference type="Rhea" id="RHEA:67549"/>
    </physiologicalReaction>
</comment>
<evidence type="ECO:0000256" key="3">
    <source>
        <dbReference type="ARBA" id="ARBA00022448"/>
    </source>
</evidence>
<keyword evidence="4 11" id="KW-0963">Cytoplasm</keyword>
<comment type="subcellular location">
    <subcellularLocation>
        <location evidence="11">Nucleus</location>
    </subcellularLocation>
    <subcellularLocation>
        <location evidence="11">Cytoplasm</location>
    </subcellularLocation>
    <subcellularLocation>
        <location evidence="1">Preautophagosomal structure</location>
    </subcellularLocation>
</comment>
<evidence type="ECO:0000256" key="12">
    <source>
        <dbReference type="SAM" id="MobiDB-lite"/>
    </source>
</evidence>
<dbReference type="PANTHER" id="PTHR22624">
    <property type="entry name" value="CYSTEINE PROTEASE ATG4"/>
    <property type="match status" value="1"/>
</dbReference>
<evidence type="ECO:0000256" key="1">
    <source>
        <dbReference type="ARBA" id="ARBA00004329"/>
    </source>
</evidence>
<evidence type="ECO:0000259" key="13">
    <source>
        <dbReference type="Pfam" id="PF03416"/>
    </source>
</evidence>